<comment type="subunit">
    <text evidence="16">Monomer.</text>
</comment>
<dbReference type="Pfam" id="PF11799">
    <property type="entry name" value="IMS_C"/>
    <property type="match status" value="1"/>
</dbReference>
<comment type="caution">
    <text evidence="18">The sequence shown here is derived from an EMBL/GenBank/DDBJ whole genome shotgun (WGS) entry which is preliminary data.</text>
</comment>
<dbReference type="SUPFAM" id="SSF100879">
    <property type="entry name" value="Lesion bypass DNA polymerase (Y-family), little finger domain"/>
    <property type="match status" value="1"/>
</dbReference>
<feature type="binding site" evidence="16">
    <location>
        <position position="11"/>
    </location>
    <ligand>
        <name>Mg(2+)</name>
        <dbReference type="ChEBI" id="CHEBI:18420"/>
    </ligand>
</feature>
<evidence type="ECO:0000313" key="18">
    <source>
        <dbReference type="EMBL" id="MFC6707167.1"/>
    </source>
</evidence>
<dbReference type="InterPro" id="IPR043128">
    <property type="entry name" value="Rev_trsase/Diguanyl_cyclase"/>
</dbReference>
<feature type="site" description="Substrate discrimination" evidence="16">
    <location>
        <position position="16"/>
    </location>
</feature>
<evidence type="ECO:0000256" key="7">
    <source>
        <dbReference type="ARBA" id="ARBA00022705"/>
    </source>
</evidence>
<evidence type="ECO:0000313" key="19">
    <source>
        <dbReference type="Proteomes" id="UP001596298"/>
    </source>
</evidence>
<dbReference type="RefSeq" id="WP_382403835.1">
    <property type="nucleotide sequence ID" value="NZ_JBHSWH010000001.1"/>
</dbReference>
<dbReference type="InterPro" id="IPR022880">
    <property type="entry name" value="DNApol_IV"/>
</dbReference>
<dbReference type="InterPro" id="IPR050116">
    <property type="entry name" value="DNA_polymerase-Y"/>
</dbReference>
<reference evidence="19" key="1">
    <citation type="journal article" date="2019" name="Int. J. Syst. Evol. Microbiol.">
        <title>The Global Catalogue of Microorganisms (GCM) 10K type strain sequencing project: providing services to taxonomists for standard genome sequencing and annotation.</title>
        <authorList>
            <consortium name="The Broad Institute Genomics Platform"/>
            <consortium name="The Broad Institute Genome Sequencing Center for Infectious Disease"/>
            <person name="Wu L."/>
            <person name="Ma J."/>
        </authorList>
    </citation>
    <scope>NUCLEOTIDE SEQUENCE [LARGE SCALE GENOMIC DNA]</scope>
    <source>
        <strain evidence="19">CCUG 58127</strain>
    </source>
</reference>
<keyword evidence="4 16" id="KW-0963">Cytoplasm</keyword>
<evidence type="ECO:0000259" key="17">
    <source>
        <dbReference type="PROSITE" id="PS50173"/>
    </source>
</evidence>
<evidence type="ECO:0000256" key="3">
    <source>
        <dbReference type="ARBA" id="ARBA00022457"/>
    </source>
</evidence>
<dbReference type="Gene3D" id="3.30.70.270">
    <property type="match status" value="1"/>
</dbReference>
<dbReference type="CDD" id="cd03586">
    <property type="entry name" value="PolY_Pol_IV_kappa"/>
    <property type="match status" value="1"/>
</dbReference>
<dbReference type="PANTHER" id="PTHR11076">
    <property type="entry name" value="DNA REPAIR POLYMERASE UMUC / TRANSFERASE FAMILY MEMBER"/>
    <property type="match status" value="1"/>
</dbReference>
<feature type="domain" description="UmuC" evidence="17">
    <location>
        <begin position="7"/>
        <end position="192"/>
    </location>
</feature>
<protein>
    <recommendedName>
        <fullName evidence="16">DNA polymerase IV</fullName>
        <shortName evidence="16">Pol IV</shortName>
        <ecNumber evidence="16">2.7.7.7</ecNumber>
    </recommendedName>
</protein>
<evidence type="ECO:0000256" key="8">
    <source>
        <dbReference type="ARBA" id="ARBA00022723"/>
    </source>
</evidence>
<keyword evidence="13 16" id="KW-0234">DNA repair</keyword>
<dbReference type="Pfam" id="PF00817">
    <property type="entry name" value="IMS"/>
    <property type="match status" value="1"/>
</dbReference>
<dbReference type="NCBIfam" id="NF002882">
    <property type="entry name" value="PRK03348.1"/>
    <property type="match status" value="1"/>
</dbReference>
<keyword evidence="11 16" id="KW-0239">DNA-directed DNA polymerase</keyword>
<keyword evidence="9 16" id="KW-0227">DNA damage</keyword>
<comment type="catalytic activity">
    <reaction evidence="15 16">
        <text>DNA(n) + a 2'-deoxyribonucleoside 5'-triphosphate = DNA(n+1) + diphosphate</text>
        <dbReference type="Rhea" id="RHEA:22508"/>
        <dbReference type="Rhea" id="RHEA-COMP:17339"/>
        <dbReference type="Rhea" id="RHEA-COMP:17340"/>
        <dbReference type="ChEBI" id="CHEBI:33019"/>
        <dbReference type="ChEBI" id="CHEBI:61560"/>
        <dbReference type="ChEBI" id="CHEBI:173112"/>
        <dbReference type="EC" id="2.7.7.7"/>
    </reaction>
</comment>
<dbReference type="Proteomes" id="UP001596298">
    <property type="component" value="Unassembled WGS sequence"/>
</dbReference>
<dbReference type="PANTHER" id="PTHR11076:SF33">
    <property type="entry name" value="DNA POLYMERASE KAPPA"/>
    <property type="match status" value="1"/>
</dbReference>
<dbReference type="Gene3D" id="3.30.1490.100">
    <property type="entry name" value="DNA polymerase, Y-family, little finger domain"/>
    <property type="match status" value="1"/>
</dbReference>
<name>A0ABW2AJQ6_9MICO</name>
<dbReference type="InterPro" id="IPR053848">
    <property type="entry name" value="IMS_HHH_1"/>
</dbReference>
<dbReference type="PROSITE" id="PS50173">
    <property type="entry name" value="UMUC"/>
    <property type="match status" value="1"/>
</dbReference>
<evidence type="ECO:0000256" key="9">
    <source>
        <dbReference type="ARBA" id="ARBA00022763"/>
    </source>
</evidence>
<comment type="function">
    <text evidence="14 16">Poorly processive, error-prone DNA polymerase involved in untargeted mutagenesis. Copies undamaged DNA at stalled replication forks, which arise in vivo from mismatched or misaligned primer ends. These misaligned primers can be extended by PolIV. Exhibits no 3'-5' exonuclease (proofreading) activity. May be involved in translesional synthesis, in conjunction with the beta clamp from PolIII.</text>
</comment>
<comment type="subcellular location">
    <subcellularLocation>
        <location evidence="1 16">Cytoplasm</location>
    </subcellularLocation>
</comment>
<keyword evidence="5 16" id="KW-0808">Transferase</keyword>
<organism evidence="18 19">
    <name type="scientific">Flexivirga alba</name>
    <dbReference type="NCBI Taxonomy" id="702742"/>
    <lineage>
        <taxon>Bacteria</taxon>
        <taxon>Bacillati</taxon>
        <taxon>Actinomycetota</taxon>
        <taxon>Actinomycetes</taxon>
        <taxon>Micrococcales</taxon>
        <taxon>Dermacoccaceae</taxon>
        <taxon>Flexivirga</taxon>
    </lineage>
</organism>
<sequence length="468" mass="49822">MRSTASIMHLDLDAFFAAVEQRDKPSLRGKPVCVGGIGARGVVATASYEARRFGARSAMPTAEARRRCPSGTAFLYPRGDAYRESSRIVMDLLRSVSPVVEQVSVDEAYVDLAAAADIDLSAAGVRAVAERLIAEIQDATGGLTASAGIASSKMLAKIGSELEKPAGLVVVPPGRELQLLGPLSVRVVSGIGPATEARLRSFGVETVADLQRMERADLVSIFGSAHGGSLHELARARDDREVVVEREAKSVSAEETFEHDVVDREVLDAELVSLARRTAARLGKSAAFARTVTIKVRQHDFATSTRSETLLHPTGDAGVILDVARRLLAGVDVSNGLRLLGVGVSGLSAHAQEQLRFDEPEVHLAAQLPFTDSDGTEPEEAAVDMDVPATPAGDVRRTPSPAAYTGDGPPTWWPGQDIAHSEYGAGWVWGSGLGRVTVRFEGPTTRPGRVLTFRVDDPELSKADPPQW</sequence>
<evidence type="ECO:0000256" key="14">
    <source>
        <dbReference type="ARBA" id="ARBA00025589"/>
    </source>
</evidence>
<evidence type="ECO:0000256" key="5">
    <source>
        <dbReference type="ARBA" id="ARBA00022679"/>
    </source>
</evidence>
<dbReference type="GO" id="GO:0003887">
    <property type="term" value="F:DNA-directed DNA polymerase activity"/>
    <property type="evidence" value="ECO:0007669"/>
    <property type="project" value="UniProtKB-EC"/>
</dbReference>
<keyword evidence="6 16" id="KW-0548">Nucleotidyltransferase</keyword>
<evidence type="ECO:0000256" key="2">
    <source>
        <dbReference type="ARBA" id="ARBA00010945"/>
    </source>
</evidence>
<dbReference type="InterPro" id="IPR017961">
    <property type="entry name" value="DNA_pol_Y-fam_little_finger"/>
</dbReference>
<dbReference type="Gene3D" id="3.40.1170.60">
    <property type="match status" value="1"/>
</dbReference>
<feature type="binding site" evidence="16">
    <location>
        <position position="106"/>
    </location>
    <ligand>
        <name>Mg(2+)</name>
        <dbReference type="ChEBI" id="CHEBI:18420"/>
    </ligand>
</feature>
<dbReference type="InterPro" id="IPR001126">
    <property type="entry name" value="UmuC"/>
</dbReference>
<keyword evidence="19" id="KW-1185">Reference proteome</keyword>
<dbReference type="HAMAP" id="MF_01113">
    <property type="entry name" value="DNApol_IV"/>
    <property type="match status" value="1"/>
</dbReference>
<dbReference type="InterPro" id="IPR036775">
    <property type="entry name" value="DNA_pol_Y-fam_lit_finger_sf"/>
</dbReference>
<proteinExistence type="inferred from homology"/>
<comment type="cofactor">
    <cofactor evidence="16">
        <name>Mg(2+)</name>
        <dbReference type="ChEBI" id="CHEBI:18420"/>
    </cofactor>
    <text evidence="16">Binds 2 magnesium ions per subunit.</text>
</comment>
<dbReference type="EC" id="2.7.7.7" evidence="16"/>
<evidence type="ECO:0000256" key="11">
    <source>
        <dbReference type="ARBA" id="ARBA00022932"/>
    </source>
</evidence>
<evidence type="ECO:0000256" key="12">
    <source>
        <dbReference type="ARBA" id="ARBA00023125"/>
    </source>
</evidence>
<keyword evidence="12 16" id="KW-0238">DNA-binding</keyword>
<keyword evidence="3 16" id="KW-0515">Mutator protein</keyword>
<dbReference type="Gene3D" id="1.10.150.20">
    <property type="entry name" value="5' to 3' exonuclease, C-terminal subdomain"/>
    <property type="match status" value="1"/>
</dbReference>
<dbReference type="SUPFAM" id="SSF56672">
    <property type="entry name" value="DNA/RNA polymerases"/>
    <property type="match status" value="1"/>
</dbReference>
<evidence type="ECO:0000256" key="10">
    <source>
        <dbReference type="ARBA" id="ARBA00022842"/>
    </source>
</evidence>
<dbReference type="InterPro" id="IPR043502">
    <property type="entry name" value="DNA/RNA_pol_sf"/>
</dbReference>
<keyword evidence="8 16" id="KW-0479">Metal-binding</keyword>
<evidence type="ECO:0000256" key="6">
    <source>
        <dbReference type="ARBA" id="ARBA00022695"/>
    </source>
</evidence>
<dbReference type="NCBIfam" id="NF002677">
    <property type="entry name" value="PRK02406.1"/>
    <property type="match status" value="1"/>
</dbReference>
<keyword evidence="10 16" id="KW-0460">Magnesium</keyword>
<evidence type="ECO:0000256" key="13">
    <source>
        <dbReference type="ARBA" id="ARBA00023204"/>
    </source>
</evidence>
<dbReference type="EMBL" id="JBHSWH010000001">
    <property type="protein sequence ID" value="MFC6707167.1"/>
    <property type="molecule type" value="Genomic_DNA"/>
</dbReference>
<evidence type="ECO:0000256" key="15">
    <source>
        <dbReference type="ARBA" id="ARBA00049244"/>
    </source>
</evidence>
<evidence type="ECO:0000256" key="4">
    <source>
        <dbReference type="ARBA" id="ARBA00022490"/>
    </source>
</evidence>
<keyword evidence="7 16" id="KW-0235">DNA replication</keyword>
<evidence type="ECO:0000256" key="1">
    <source>
        <dbReference type="ARBA" id="ARBA00004496"/>
    </source>
</evidence>
<gene>
    <name evidence="16" type="primary">dinB</name>
    <name evidence="18" type="ORF">ACFQDH_18375</name>
</gene>
<feature type="active site" evidence="16">
    <location>
        <position position="107"/>
    </location>
</feature>
<evidence type="ECO:0000256" key="16">
    <source>
        <dbReference type="HAMAP-Rule" id="MF_01113"/>
    </source>
</evidence>
<dbReference type="Pfam" id="PF21999">
    <property type="entry name" value="IMS_HHH_1"/>
    <property type="match status" value="1"/>
</dbReference>
<accession>A0ABW2AJQ6</accession>
<comment type="similarity">
    <text evidence="2 16">Belongs to the DNA polymerase type-Y family.</text>
</comment>